<protein>
    <submittedName>
        <fullName evidence="2">Uncharacterized protein</fullName>
    </submittedName>
</protein>
<feature type="region of interest" description="Disordered" evidence="1">
    <location>
        <begin position="42"/>
        <end position="74"/>
    </location>
</feature>
<dbReference type="Proteomes" id="UP000257109">
    <property type="component" value="Unassembled WGS sequence"/>
</dbReference>
<evidence type="ECO:0000313" key="3">
    <source>
        <dbReference type="Proteomes" id="UP000257109"/>
    </source>
</evidence>
<name>A0A371GSQ1_MUCPR</name>
<sequence>MDMNMIATTSDGALMDKTPTVASCLISIQSLASTSLTSLLKTESNSTHAKSKQVEAESDFRQSTNQFLPPHSPLVELKPLPDHLKYAYLDDH</sequence>
<gene>
    <name evidence="2" type="ORF">CR513_24151</name>
</gene>
<keyword evidence="3" id="KW-1185">Reference proteome</keyword>
<evidence type="ECO:0000313" key="2">
    <source>
        <dbReference type="EMBL" id="RDX93578.1"/>
    </source>
</evidence>
<proteinExistence type="predicted"/>
<comment type="caution">
    <text evidence="2">The sequence shown here is derived from an EMBL/GenBank/DDBJ whole genome shotgun (WGS) entry which is preliminary data.</text>
</comment>
<dbReference type="EMBL" id="QJKJ01004581">
    <property type="protein sequence ID" value="RDX93578.1"/>
    <property type="molecule type" value="Genomic_DNA"/>
</dbReference>
<organism evidence="2 3">
    <name type="scientific">Mucuna pruriens</name>
    <name type="common">Velvet bean</name>
    <name type="synonym">Dolichos pruriens</name>
    <dbReference type="NCBI Taxonomy" id="157652"/>
    <lineage>
        <taxon>Eukaryota</taxon>
        <taxon>Viridiplantae</taxon>
        <taxon>Streptophyta</taxon>
        <taxon>Embryophyta</taxon>
        <taxon>Tracheophyta</taxon>
        <taxon>Spermatophyta</taxon>
        <taxon>Magnoliopsida</taxon>
        <taxon>eudicotyledons</taxon>
        <taxon>Gunneridae</taxon>
        <taxon>Pentapetalae</taxon>
        <taxon>rosids</taxon>
        <taxon>fabids</taxon>
        <taxon>Fabales</taxon>
        <taxon>Fabaceae</taxon>
        <taxon>Papilionoideae</taxon>
        <taxon>50 kb inversion clade</taxon>
        <taxon>NPAAA clade</taxon>
        <taxon>indigoferoid/millettioid clade</taxon>
        <taxon>Phaseoleae</taxon>
        <taxon>Mucuna</taxon>
    </lineage>
</organism>
<reference evidence="2" key="1">
    <citation type="submission" date="2018-05" db="EMBL/GenBank/DDBJ databases">
        <title>Draft genome of Mucuna pruriens seed.</title>
        <authorList>
            <person name="Nnadi N.E."/>
            <person name="Vos R."/>
            <person name="Hasami M.H."/>
            <person name="Devisetty U.K."/>
            <person name="Aguiy J.C."/>
        </authorList>
    </citation>
    <scope>NUCLEOTIDE SEQUENCE [LARGE SCALE GENOMIC DNA]</scope>
    <source>
        <strain evidence="2">JCA_2017</strain>
    </source>
</reference>
<dbReference type="AlphaFoldDB" id="A0A371GSQ1"/>
<accession>A0A371GSQ1</accession>
<evidence type="ECO:0000256" key="1">
    <source>
        <dbReference type="SAM" id="MobiDB-lite"/>
    </source>
</evidence>
<feature type="non-terminal residue" evidence="2">
    <location>
        <position position="1"/>
    </location>
</feature>